<dbReference type="PROSITE" id="PS51352">
    <property type="entry name" value="THIOREDOXIN_2"/>
    <property type="match status" value="1"/>
</dbReference>
<evidence type="ECO:0000256" key="4">
    <source>
        <dbReference type="PIRSR" id="PIRSR000303-1"/>
    </source>
</evidence>
<comment type="similarity">
    <text evidence="1 5">Belongs to the glutathione peroxidase family.</text>
</comment>
<dbReference type="InterPro" id="IPR006311">
    <property type="entry name" value="TAT_signal"/>
</dbReference>
<evidence type="ECO:0000313" key="8">
    <source>
        <dbReference type="EMBL" id="GGH07876.1"/>
    </source>
</evidence>
<dbReference type="PANTHER" id="PTHR11592:SF78">
    <property type="entry name" value="GLUTATHIONE PEROXIDASE"/>
    <property type="match status" value="1"/>
</dbReference>
<keyword evidence="3 5" id="KW-0560">Oxidoreductase</keyword>
<dbReference type="AlphaFoldDB" id="A0A917MG09"/>
<evidence type="ECO:0000256" key="2">
    <source>
        <dbReference type="ARBA" id="ARBA00022559"/>
    </source>
</evidence>
<reference evidence="8" key="2">
    <citation type="submission" date="2020-09" db="EMBL/GenBank/DDBJ databases">
        <authorList>
            <person name="Sun Q."/>
            <person name="Zhou Y."/>
        </authorList>
    </citation>
    <scope>NUCLEOTIDE SEQUENCE</scope>
    <source>
        <strain evidence="8">CGMCC 1.12214</strain>
    </source>
</reference>
<dbReference type="CDD" id="cd00340">
    <property type="entry name" value="GSH_Peroxidase"/>
    <property type="match status" value="1"/>
</dbReference>
<dbReference type="Proteomes" id="UP000603912">
    <property type="component" value="Unassembled WGS sequence"/>
</dbReference>
<keyword evidence="2 5" id="KW-0575">Peroxidase</keyword>
<dbReference type="PROSITE" id="PS51355">
    <property type="entry name" value="GLUTATHIONE_PEROXID_3"/>
    <property type="match status" value="1"/>
</dbReference>
<evidence type="ECO:0000256" key="5">
    <source>
        <dbReference type="RuleBase" id="RU000499"/>
    </source>
</evidence>
<dbReference type="InterPro" id="IPR013766">
    <property type="entry name" value="Thioredoxin_domain"/>
</dbReference>
<evidence type="ECO:0000313" key="9">
    <source>
        <dbReference type="Proteomes" id="UP000603912"/>
    </source>
</evidence>
<dbReference type="RefSeq" id="WP_188515975.1">
    <property type="nucleotide sequence ID" value="NZ_BMES01000001.1"/>
</dbReference>
<dbReference type="Gene3D" id="3.40.30.10">
    <property type="entry name" value="Glutaredoxin"/>
    <property type="match status" value="1"/>
</dbReference>
<feature type="domain" description="Thioredoxin" evidence="7">
    <location>
        <begin position="28"/>
        <end position="187"/>
    </location>
</feature>
<dbReference type="PROSITE" id="PS51318">
    <property type="entry name" value="TAT"/>
    <property type="match status" value="1"/>
</dbReference>
<dbReference type="GO" id="GO:0034599">
    <property type="term" value="P:cellular response to oxidative stress"/>
    <property type="evidence" value="ECO:0007669"/>
    <property type="project" value="TreeGrafter"/>
</dbReference>
<keyword evidence="6" id="KW-0732">Signal</keyword>
<dbReference type="InterPro" id="IPR000889">
    <property type="entry name" value="Glutathione_peroxidase"/>
</dbReference>
<dbReference type="PRINTS" id="PR01011">
    <property type="entry name" value="GLUTPROXDASE"/>
</dbReference>
<evidence type="ECO:0000256" key="1">
    <source>
        <dbReference type="ARBA" id="ARBA00006926"/>
    </source>
</evidence>
<keyword evidence="9" id="KW-1185">Reference proteome</keyword>
<proteinExistence type="inferred from homology"/>
<dbReference type="Pfam" id="PF00255">
    <property type="entry name" value="GSHPx"/>
    <property type="match status" value="1"/>
</dbReference>
<feature type="signal peptide" evidence="6">
    <location>
        <begin position="1"/>
        <end position="22"/>
    </location>
</feature>
<comment type="caution">
    <text evidence="8">The sequence shown here is derived from an EMBL/GenBank/DDBJ whole genome shotgun (WGS) entry which is preliminary data.</text>
</comment>
<reference evidence="8" key="1">
    <citation type="journal article" date="2014" name="Int. J. Syst. Evol. Microbiol.">
        <title>Complete genome sequence of Corynebacterium casei LMG S-19264T (=DSM 44701T), isolated from a smear-ripened cheese.</title>
        <authorList>
            <consortium name="US DOE Joint Genome Institute (JGI-PGF)"/>
            <person name="Walter F."/>
            <person name="Albersmeier A."/>
            <person name="Kalinowski J."/>
            <person name="Ruckert C."/>
        </authorList>
    </citation>
    <scope>NUCLEOTIDE SEQUENCE</scope>
    <source>
        <strain evidence="8">CGMCC 1.12214</strain>
    </source>
</reference>
<dbReference type="PIRSF" id="PIRSF000303">
    <property type="entry name" value="Glutathion_perox"/>
    <property type="match status" value="1"/>
</dbReference>
<accession>A0A917MG09</accession>
<protein>
    <recommendedName>
        <fullName evidence="5">Glutathione peroxidase</fullName>
    </recommendedName>
</protein>
<evidence type="ECO:0000256" key="6">
    <source>
        <dbReference type="SAM" id="SignalP"/>
    </source>
</evidence>
<name>A0A917MG09_9HYPH</name>
<dbReference type="InterPro" id="IPR036249">
    <property type="entry name" value="Thioredoxin-like_sf"/>
</dbReference>
<dbReference type="EMBL" id="BMES01000001">
    <property type="protein sequence ID" value="GGH07876.1"/>
    <property type="molecule type" value="Genomic_DNA"/>
</dbReference>
<dbReference type="SUPFAM" id="SSF52833">
    <property type="entry name" value="Thioredoxin-like"/>
    <property type="match status" value="1"/>
</dbReference>
<dbReference type="PANTHER" id="PTHR11592">
    <property type="entry name" value="GLUTATHIONE PEROXIDASE"/>
    <property type="match status" value="1"/>
</dbReference>
<sequence>MLLDRRTLLATLAFAPAGRALAQSSAPAMSGRTASSFTFDKLDGGELRLSAFAPRPILVVNTASFCGFSSQLGGLQALYADLKGRGLTVVGVPSNDFGGQEPGPSAETAGIARQHGVTFPMAAKAKVLGADAHPFFRWALAEKPRDPPRWNFHKYLVGVDGHVAAVFPTSVEPGDPAVRAAIERELAKTA</sequence>
<gene>
    <name evidence="8" type="ORF">GCM10007036_03050</name>
</gene>
<dbReference type="GO" id="GO:0004601">
    <property type="term" value="F:peroxidase activity"/>
    <property type="evidence" value="ECO:0007669"/>
    <property type="project" value="UniProtKB-KW"/>
</dbReference>
<organism evidence="8 9">
    <name type="scientific">Alsobacter metallidurans</name>
    <dbReference type="NCBI Taxonomy" id="340221"/>
    <lineage>
        <taxon>Bacteria</taxon>
        <taxon>Pseudomonadati</taxon>
        <taxon>Pseudomonadota</taxon>
        <taxon>Alphaproteobacteria</taxon>
        <taxon>Hyphomicrobiales</taxon>
        <taxon>Alsobacteraceae</taxon>
        <taxon>Alsobacter</taxon>
    </lineage>
</organism>
<evidence type="ECO:0000259" key="7">
    <source>
        <dbReference type="PROSITE" id="PS51352"/>
    </source>
</evidence>
<feature type="active site" evidence="4">
    <location>
        <position position="66"/>
    </location>
</feature>
<feature type="chain" id="PRO_5037686847" description="Glutathione peroxidase" evidence="6">
    <location>
        <begin position="23"/>
        <end position="190"/>
    </location>
</feature>
<evidence type="ECO:0000256" key="3">
    <source>
        <dbReference type="ARBA" id="ARBA00023002"/>
    </source>
</evidence>